<feature type="chain" id="PRO_5046435579" description="Cadherin-like beta-sandwich-like domain-containing protein" evidence="2">
    <location>
        <begin position="32"/>
        <end position="640"/>
    </location>
</feature>
<evidence type="ECO:0000313" key="5">
    <source>
        <dbReference type="Proteomes" id="UP001469553"/>
    </source>
</evidence>
<dbReference type="PANTHER" id="PTHR14776">
    <property type="entry name" value="CADHERIN-LIKE AND PC-ESTERASE DOMAIN-CONTAINING PROTEIN 1"/>
    <property type="match status" value="1"/>
</dbReference>
<feature type="signal peptide" evidence="2">
    <location>
        <begin position="1"/>
        <end position="31"/>
    </location>
</feature>
<evidence type="ECO:0000256" key="1">
    <source>
        <dbReference type="SAM" id="MobiDB-lite"/>
    </source>
</evidence>
<protein>
    <recommendedName>
        <fullName evidence="3">Cadherin-like beta-sandwich-like domain-containing protein</fullName>
    </recommendedName>
</protein>
<organism evidence="4 5">
    <name type="scientific">Ameca splendens</name>
    <dbReference type="NCBI Taxonomy" id="208324"/>
    <lineage>
        <taxon>Eukaryota</taxon>
        <taxon>Metazoa</taxon>
        <taxon>Chordata</taxon>
        <taxon>Craniata</taxon>
        <taxon>Vertebrata</taxon>
        <taxon>Euteleostomi</taxon>
        <taxon>Actinopterygii</taxon>
        <taxon>Neopterygii</taxon>
        <taxon>Teleostei</taxon>
        <taxon>Neoteleostei</taxon>
        <taxon>Acanthomorphata</taxon>
        <taxon>Ovalentaria</taxon>
        <taxon>Atherinomorphae</taxon>
        <taxon>Cyprinodontiformes</taxon>
        <taxon>Goodeidae</taxon>
        <taxon>Ameca</taxon>
    </lineage>
</organism>
<dbReference type="Pfam" id="PF12733">
    <property type="entry name" value="Cadherin-like"/>
    <property type="match status" value="1"/>
</dbReference>
<proteinExistence type="predicted"/>
<sequence>MRHLLRMLLRRRACSLVLLLVLLCLCYQTLMDRNQDRSESEVVLMETRRLISDLEALEEETQAWLSFQRRLHRRRQAVVLTGRHRLSDTEVGLHQRVLQQMDYEVHVSRFAESSSFLRTQQGVGGWSLLLCLSTSEQSCLRRVSFSLLQQHQMVNLLPELLEAFSDVGGGLCQFDPQLAESDLHMKPYSCGSSNQKPRFPQVRRSPDQARSPALVAMVNVFVLVTSVTPLTSFIHDISVVMTNENVPGQQIEIRTFLLQQLGAPTSQQAWVQIQRVVGAVLQAASTYQNQETGGRCFLCFQLLTFTLMFSGSITPVVVQVDTEVTFTALSDTFSRQIIKDLILEDSLLFLLPLPTHLPPETRLSLETLRWQYGGCRGTHSTCLSQDEFLLLLRFHQQLKMPSAFQLLYPSISSSSSSSAPLSLSDLLLRISRHYELQRSSREVNKPTNRQSASLQPEGSCVDPHLRQIYTDPPLILTPPFSPALKEYRAEVPFDTVTVRIRPEPISATCVIHLDNHRGPGIANFPVGLGTSRISILVTDAAEPYPVVMTIYTLHVYRESRPSLPMFGDHVMCSFLQLLSEAVWGPDPQVTPGLPPQSTCHPPGISITAGTGEESCRPPVRPSDHRGPINHVCSSKLVKMI</sequence>
<evidence type="ECO:0000256" key="2">
    <source>
        <dbReference type="SAM" id="SignalP"/>
    </source>
</evidence>
<feature type="domain" description="Cadherin-like beta-sandwich-like" evidence="3">
    <location>
        <begin position="477"/>
        <end position="558"/>
    </location>
</feature>
<evidence type="ECO:0000313" key="4">
    <source>
        <dbReference type="EMBL" id="MEQ2281151.1"/>
    </source>
</evidence>
<dbReference type="PANTHER" id="PTHR14776:SF1">
    <property type="entry name" value="CADHERIN-LIKE AND PC-ESTERASE DOMAIN-CONTAINING PROTEIN 1"/>
    <property type="match status" value="1"/>
</dbReference>
<name>A0ABV0XI73_9TELE</name>
<keyword evidence="5" id="KW-1185">Reference proteome</keyword>
<feature type="region of interest" description="Disordered" evidence="1">
    <location>
        <begin position="439"/>
        <end position="458"/>
    </location>
</feature>
<dbReference type="EMBL" id="JAHRIP010002897">
    <property type="protein sequence ID" value="MEQ2281151.1"/>
    <property type="molecule type" value="Genomic_DNA"/>
</dbReference>
<reference evidence="4 5" key="1">
    <citation type="submission" date="2021-06" db="EMBL/GenBank/DDBJ databases">
        <authorList>
            <person name="Palmer J.M."/>
        </authorList>
    </citation>
    <scope>NUCLEOTIDE SEQUENCE [LARGE SCALE GENOMIC DNA]</scope>
    <source>
        <strain evidence="4 5">AS_MEX2019</strain>
        <tissue evidence="4">Muscle</tissue>
    </source>
</reference>
<gene>
    <name evidence="4" type="ORF">AMECASPLE_027403</name>
</gene>
<evidence type="ECO:0000259" key="3">
    <source>
        <dbReference type="Pfam" id="PF12733"/>
    </source>
</evidence>
<comment type="caution">
    <text evidence="4">The sequence shown here is derived from an EMBL/GenBank/DDBJ whole genome shotgun (WGS) entry which is preliminary data.</text>
</comment>
<feature type="compositionally biased region" description="Polar residues" evidence="1">
    <location>
        <begin position="445"/>
        <end position="456"/>
    </location>
</feature>
<dbReference type="InterPro" id="IPR025883">
    <property type="entry name" value="Cadherin-like_domain"/>
</dbReference>
<accession>A0ABV0XI73</accession>
<keyword evidence="2" id="KW-0732">Signal</keyword>
<dbReference type="Proteomes" id="UP001469553">
    <property type="component" value="Unassembled WGS sequence"/>
</dbReference>